<dbReference type="InterPro" id="IPR020846">
    <property type="entry name" value="MFS_dom"/>
</dbReference>
<evidence type="ECO:0000313" key="9">
    <source>
        <dbReference type="Proteomes" id="UP000019373"/>
    </source>
</evidence>
<feature type="transmembrane region" description="Helical" evidence="6">
    <location>
        <begin position="325"/>
        <end position="349"/>
    </location>
</feature>
<dbReference type="GeneID" id="19238708"/>
<dbReference type="eggNOG" id="KOG2533">
    <property type="taxonomic scope" value="Eukaryota"/>
</dbReference>
<protein>
    <recommendedName>
        <fullName evidence="7">Major facilitator superfamily (MFS) profile domain-containing protein</fullName>
    </recommendedName>
</protein>
<keyword evidence="3 6" id="KW-0812">Transmembrane</keyword>
<dbReference type="PROSITE" id="PS50850">
    <property type="entry name" value="MFS"/>
    <property type="match status" value="1"/>
</dbReference>
<dbReference type="PANTHER" id="PTHR43791:SF47">
    <property type="entry name" value="MAJOR FACILITATOR SUPERFAMILY (MFS) PROFILE DOMAIN-CONTAINING PROTEIN-RELATED"/>
    <property type="match status" value="1"/>
</dbReference>
<keyword evidence="4 6" id="KW-1133">Transmembrane helix</keyword>
<evidence type="ECO:0000256" key="5">
    <source>
        <dbReference type="ARBA" id="ARBA00023136"/>
    </source>
</evidence>
<proteinExistence type="predicted"/>
<feature type="transmembrane region" description="Helical" evidence="6">
    <location>
        <begin position="451"/>
        <end position="474"/>
    </location>
</feature>
<feature type="transmembrane region" description="Helical" evidence="6">
    <location>
        <begin position="127"/>
        <end position="144"/>
    </location>
</feature>
<dbReference type="Pfam" id="PF07690">
    <property type="entry name" value="MFS_1"/>
    <property type="match status" value="1"/>
</dbReference>
<feature type="transmembrane region" description="Helical" evidence="6">
    <location>
        <begin position="219"/>
        <end position="241"/>
    </location>
</feature>
<dbReference type="AlphaFoldDB" id="U1FXR0"/>
<evidence type="ECO:0000256" key="6">
    <source>
        <dbReference type="SAM" id="Phobius"/>
    </source>
</evidence>
<reference evidence="9" key="1">
    <citation type="journal article" date="2014" name="BMC Genomics">
        <title>Genome characteristics reveal the impact of lichenization on lichen-forming fungus Endocarpon pusillum Hedwig (Verrucariales, Ascomycota).</title>
        <authorList>
            <person name="Wang Y.-Y."/>
            <person name="Liu B."/>
            <person name="Zhang X.-Y."/>
            <person name="Zhou Q.-M."/>
            <person name="Zhang T."/>
            <person name="Li H."/>
            <person name="Yu Y.-F."/>
            <person name="Zhang X.-L."/>
            <person name="Hao X.-Y."/>
            <person name="Wang M."/>
            <person name="Wang L."/>
            <person name="Wei J.-C."/>
        </authorList>
    </citation>
    <scope>NUCLEOTIDE SEQUENCE [LARGE SCALE GENOMIC DNA]</scope>
    <source>
        <strain evidence="9">Z07020 / HMAS-L-300199</strain>
    </source>
</reference>
<name>U1FXR0_ENDPU</name>
<dbReference type="Gene3D" id="1.20.1250.20">
    <property type="entry name" value="MFS general substrate transporter like domains"/>
    <property type="match status" value="2"/>
</dbReference>
<dbReference type="HOGENOM" id="CLU_001265_0_1_1"/>
<feature type="transmembrane region" description="Helical" evidence="6">
    <location>
        <begin position="59"/>
        <end position="83"/>
    </location>
</feature>
<evidence type="ECO:0000256" key="3">
    <source>
        <dbReference type="ARBA" id="ARBA00022692"/>
    </source>
</evidence>
<evidence type="ECO:0000256" key="1">
    <source>
        <dbReference type="ARBA" id="ARBA00004141"/>
    </source>
</evidence>
<feature type="transmembrane region" description="Helical" evidence="6">
    <location>
        <begin position="386"/>
        <end position="406"/>
    </location>
</feature>
<dbReference type="FunFam" id="1.20.1250.20:FF:000409">
    <property type="entry name" value="MFS general substrate transporter"/>
    <property type="match status" value="1"/>
</dbReference>
<feature type="transmembrane region" description="Helical" evidence="6">
    <location>
        <begin position="361"/>
        <end position="380"/>
    </location>
</feature>
<dbReference type="InterPro" id="IPR011701">
    <property type="entry name" value="MFS"/>
</dbReference>
<dbReference type="FunFam" id="1.20.1250.20:FF:000511">
    <property type="entry name" value="MFS general substrate transporter"/>
    <property type="match status" value="1"/>
</dbReference>
<dbReference type="Proteomes" id="UP000019373">
    <property type="component" value="Unassembled WGS sequence"/>
</dbReference>
<feature type="transmembrane region" description="Helical" evidence="6">
    <location>
        <begin position="188"/>
        <end position="207"/>
    </location>
</feature>
<evidence type="ECO:0000313" key="8">
    <source>
        <dbReference type="EMBL" id="ERF69677.1"/>
    </source>
</evidence>
<dbReference type="EMBL" id="KE721401">
    <property type="protein sequence ID" value="ERF69677.1"/>
    <property type="molecule type" value="Genomic_DNA"/>
</dbReference>
<dbReference type="SUPFAM" id="SSF103473">
    <property type="entry name" value="MFS general substrate transporter"/>
    <property type="match status" value="1"/>
</dbReference>
<sequence length="496" mass="55194">MSPTANMATTMDPKRVPSDEKFEANHIDEKGYQQSALSDDEEYTLPEQRKIIHRVDRRLVVTCGVMYCVSLMDRANLGSAAIAGMTRELRLTVGFRYSTIALVFFITYVLFQPPATVLCRKIGPRPFLAFITVAWGIVMIGMGFPKSWEIMIPLRMLLGLLEAGFFPGCVYLLSTWYSRYDIQKRYSVFYLIGSMASAFASILAYGLMQMNGLAGLTGWRWIFIMQGVITCLVGIWGYFSLVDFPDKAAKGSWRFLSDRECNFILRRVERDRGDSRLEPFTLGRFMRPALDLKIWGFALIFFSLATVTYAIAYFLPIILRDGMGFSVAAAQCLVAPPYVFAAILMYTTAWLGDKYHTRGPILVFNAIVGLIGLPIMGYASTSGVQYFGVFLVTGSSNANIPACMAYQANNIRGQWKRAFCSASLVGLGGVGGIAGSLVFRSQDAPTYRPGIYAAIACNILVILLVCALSVYFTICNRKQARGQMVIEGQEGFRYTI</sequence>
<keyword evidence="5 6" id="KW-0472">Membrane</keyword>
<dbReference type="RefSeq" id="XP_007804707.1">
    <property type="nucleotide sequence ID" value="XM_007806516.1"/>
</dbReference>
<evidence type="ECO:0000259" key="7">
    <source>
        <dbReference type="PROSITE" id="PS50850"/>
    </source>
</evidence>
<dbReference type="InterPro" id="IPR036259">
    <property type="entry name" value="MFS_trans_sf"/>
</dbReference>
<accession>U1FXR0</accession>
<evidence type="ECO:0000256" key="4">
    <source>
        <dbReference type="ARBA" id="ARBA00022989"/>
    </source>
</evidence>
<feature type="domain" description="Major facilitator superfamily (MFS) profile" evidence="7">
    <location>
        <begin position="59"/>
        <end position="481"/>
    </location>
</feature>
<gene>
    <name evidence="8" type="ORF">EPUS_03669</name>
</gene>
<evidence type="ECO:0000256" key="2">
    <source>
        <dbReference type="ARBA" id="ARBA00022448"/>
    </source>
</evidence>
<organism evidence="8 9">
    <name type="scientific">Endocarpon pusillum (strain Z07020 / HMAS-L-300199)</name>
    <name type="common">Lichen-forming fungus</name>
    <dbReference type="NCBI Taxonomy" id="1263415"/>
    <lineage>
        <taxon>Eukaryota</taxon>
        <taxon>Fungi</taxon>
        <taxon>Dikarya</taxon>
        <taxon>Ascomycota</taxon>
        <taxon>Pezizomycotina</taxon>
        <taxon>Eurotiomycetes</taxon>
        <taxon>Chaetothyriomycetidae</taxon>
        <taxon>Verrucariales</taxon>
        <taxon>Verrucariaceae</taxon>
        <taxon>Endocarpon</taxon>
    </lineage>
</organism>
<keyword evidence="2" id="KW-0813">Transport</keyword>
<feature type="transmembrane region" description="Helical" evidence="6">
    <location>
        <begin position="95"/>
        <end position="115"/>
    </location>
</feature>
<dbReference type="PANTHER" id="PTHR43791">
    <property type="entry name" value="PERMEASE-RELATED"/>
    <property type="match status" value="1"/>
</dbReference>
<comment type="subcellular location">
    <subcellularLocation>
        <location evidence="1">Membrane</location>
        <topology evidence="1">Multi-pass membrane protein</topology>
    </subcellularLocation>
</comment>
<feature type="transmembrane region" description="Helical" evidence="6">
    <location>
        <begin position="294"/>
        <end position="319"/>
    </location>
</feature>
<dbReference type="OrthoDB" id="3639251at2759"/>
<feature type="transmembrane region" description="Helical" evidence="6">
    <location>
        <begin position="156"/>
        <end position="176"/>
    </location>
</feature>
<feature type="transmembrane region" description="Helical" evidence="6">
    <location>
        <begin position="418"/>
        <end position="439"/>
    </location>
</feature>
<keyword evidence="9" id="KW-1185">Reference proteome</keyword>
<dbReference type="GO" id="GO:0016020">
    <property type="term" value="C:membrane"/>
    <property type="evidence" value="ECO:0007669"/>
    <property type="project" value="UniProtKB-SubCell"/>
</dbReference>
<dbReference type="GO" id="GO:0022857">
    <property type="term" value="F:transmembrane transporter activity"/>
    <property type="evidence" value="ECO:0007669"/>
    <property type="project" value="InterPro"/>
</dbReference>
<dbReference type="OMA" id="CNKQADR"/>